<feature type="region of interest" description="Disordered" evidence="1">
    <location>
        <begin position="1"/>
        <end position="33"/>
    </location>
</feature>
<feature type="compositionally biased region" description="Polar residues" evidence="1">
    <location>
        <begin position="714"/>
        <end position="728"/>
    </location>
</feature>
<feature type="compositionally biased region" description="Polar residues" evidence="1">
    <location>
        <begin position="483"/>
        <end position="538"/>
    </location>
</feature>
<sequence>MSSGGMDGFDWLQSFLPADSQPGHDPIPNNEAYQTHPAFHDAEEVARAAVMHQQANRSYSFMRSTHPGTNHALYPSQAYSQASGGQDGGNKHQETSNIQFNNPPFGHSTYPTDPSHNVTHRSNLPVASLQHSTQAYQDAHPRGQPRAGVDPAPYPWRTSKPTPNSLEAPFTDNQPTHGMGCAHITKLVPRLLANSRSEFPDVDPTAHGTRDDGASSKNTRAGCIAKFFLQPLYNSFPQYSATPSFYYLARSPTKAPSSKNAHTGAKAPSIAKNITKPPYVSSPEYPATNCFSCSAKTLAGTPCSKDTYTGDKAPTIAEPISESFQDLNPEYSGIYTPLVSPKGFETSAARSTLEPCQSITPATGSREASNPPAQGPVTNSARSNPTPPGPSSHSQVNLLSAVPTAPDRVHSPATSQPISTCSSSAPVSSGPVSSGPVSSGPVSSAPVSAPVPPGPPTQTTIVPHNLDKGRSLEKGGNQDKIAPTSSHRASNQKSQQHPISQPNGQSTPAVWSSFASFTPPTDSNSGPRRGTFSDSPKAQQPVAGNAQPRGYPLPGPLLHQRKRWVPGAEHSHENMPPTKMRRLDNSQTQTMTPPNYPSTRTLVPGSQFSIAYARPRGPGKILKNRHDLVQPLRQSDALPKHSYDPATIARDVLISAGKHPTEKHLNHHLEALRRNFTKIDYNADLATFRWDLVDAKQPETHVDRMPPGSAPPQARQSLSRDPASSSHHVATRDFAPTPSRDTPPNRQVVMPERIDARAPPGGLSPWGTLPFKPPTYHSPQRNLSSNLPSGLPRIDPVPASPKFSSRQSIPFPNLPPPQPKPQPQQRRPSTTNSVAPPKTSPAKKQATPKSINNSKPQEQTVENQLDSDQTVKSPEARRLPKPQVVIPLSPAKMSAKKRPGRPPKNPVNNIEVAIHREQPVQYQIFPCKWEECTAELHNIDSVRAHLIKVHIPHSLVCKWKDCGNKTPMAAADMFTHLGKEHVSKMAWELGDGPTVPATAENKTNNLSVLSDRSARKGTMVLPVDEVQIKAYSKAHGKSTEKTKAQALLEAGRHWKQQVGPEMDWSDRRLSTPARQSRVHCGEMAFVGEN</sequence>
<dbReference type="OrthoDB" id="5424797at2759"/>
<feature type="region of interest" description="Disordered" evidence="1">
    <location>
        <begin position="699"/>
        <end position="906"/>
    </location>
</feature>
<evidence type="ECO:0000256" key="1">
    <source>
        <dbReference type="SAM" id="MobiDB-lite"/>
    </source>
</evidence>
<feature type="compositionally biased region" description="Polar residues" evidence="1">
    <location>
        <begin position="585"/>
        <end position="597"/>
    </location>
</feature>
<feature type="region of interest" description="Disordered" evidence="1">
    <location>
        <begin position="61"/>
        <end position="164"/>
    </location>
</feature>
<feature type="compositionally biased region" description="Pro residues" evidence="1">
    <location>
        <begin position="812"/>
        <end position="822"/>
    </location>
</feature>
<feature type="compositionally biased region" description="Polar residues" evidence="1">
    <location>
        <begin position="349"/>
        <end position="384"/>
    </location>
</feature>
<name>A0A0A2L819_PENIT</name>
<feature type="compositionally biased region" description="Polar residues" evidence="1">
    <location>
        <begin position="847"/>
        <end position="872"/>
    </location>
</feature>
<dbReference type="EMBL" id="JQGA01000297">
    <property type="protein sequence ID" value="KGO76227.1"/>
    <property type="molecule type" value="Genomic_DNA"/>
</dbReference>
<dbReference type="Proteomes" id="UP000030104">
    <property type="component" value="Unassembled WGS sequence"/>
</dbReference>
<proteinExistence type="predicted"/>
<feature type="region of interest" description="Disordered" evidence="1">
    <location>
        <begin position="349"/>
        <end position="597"/>
    </location>
</feature>
<evidence type="ECO:0000313" key="3">
    <source>
        <dbReference type="Proteomes" id="UP000030104"/>
    </source>
</evidence>
<feature type="compositionally biased region" description="Polar residues" evidence="1">
    <location>
        <begin position="412"/>
        <end position="421"/>
    </location>
</feature>
<organism evidence="2 3">
    <name type="scientific">Penicillium italicum</name>
    <name type="common">Blue mold</name>
    <dbReference type="NCBI Taxonomy" id="40296"/>
    <lineage>
        <taxon>Eukaryota</taxon>
        <taxon>Fungi</taxon>
        <taxon>Dikarya</taxon>
        <taxon>Ascomycota</taxon>
        <taxon>Pezizomycotina</taxon>
        <taxon>Eurotiomycetes</taxon>
        <taxon>Eurotiomycetidae</taxon>
        <taxon>Eurotiales</taxon>
        <taxon>Aspergillaceae</taxon>
        <taxon>Penicillium</taxon>
    </lineage>
</organism>
<feature type="compositionally biased region" description="Low complexity" evidence="1">
    <location>
        <begin position="422"/>
        <end position="448"/>
    </location>
</feature>
<accession>A0A0A2L819</accession>
<reference evidence="2 3" key="1">
    <citation type="journal article" date="2015" name="Mol. Plant Microbe Interact.">
        <title>Genome, transcriptome, and functional analyses of Penicillium expansum provide new insights into secondary metabolism and pathogenicity.</title>
        <authorList>
            <person name="Ballester A.R."/>
            <person name="Marcet-Houben M."/>
            <person name="Levin E."/>
            <person name="Sela N."/>
            <person name="Selma-Lazaro C."/>
            <person name="Carmona L."/>
            <person name="Wisniewski M."/>
            <person name="Droby S."/>
            <person name="Gonzalez-Candelas L."/>
            <person name="Gabaldon T."/>
        </authorList>
    </citation>
    <scope>NUCLEOTIDE SEQUENCE [LARGE SCALE GENOMIC DNA]</scope>
    <source>
        <strain evidence="2 3">PHI-1</strain>
    </source>
</reference>
<feature type="compositionally biased region" description="Polar residues" evidence="1">
    <location>
        <begin position="777"/>
        <end position="788"/>
    </location>
</feature>
<dbReference type="HOGENOM" id="CLU_284839_0_0_1"/>
<dbReference type="AlphaFoldDB" id="A0A0A2L819"/>
<feature type="compositionally biased region" description="Basic and acidic residues" evidence="1">
    <location>
        <begin position="465"/>
        <end position="477"/>
    </location>
</feature>
<dbReference type="OMA" id="HVSKMAW"/>
<dbReference type="PhylomeDB" id="A0A0A2L819"/>
<keyword evidence="3" id="KW-1185">Reference proteome</keyword>
<evidence type="ECO:0008006" key="4">
    <source>
        <dbReference type="Google" id="ProtNLM"/>
    </source>
</evidence>
<gene>
    <name evidence="2" type="ORF">PITC_036530</name>
</gene>
<evidence type="ECO:0000313" key="2">
    <source>
        <dbReference type="EMBL" id="KGO76227.1"/>
    </source>
</evidence>
<comment type="caution">
    <text evidence="2">The sequence shown here is derived from an EMBL/GenBank/DDBJ whole genome shotgun (WGS) entry which is preliminary data.</text>
</comment>
<protein>
    <recommendedName>
        <fullName evidence="4">Zinc finger, C2H2</fullName>
    </recommendedName>
</protein>
<feature type="compositionally biased region" description="Polar residues" evidence="1">
    <location>
        <begin position="109"/>
        <end position="122"/>
    </location>
</feature>